<dbReference type="RefSeq" id="YP_009276523.1">
    <property type="nucleotide sequence ID" value="NC_030941.1"/>
</dbReference>
<dbReference type="EMBL" id="KU998239">
    <property type="protein sequence ID" value="ANA85770.1"/>
    <property type="molecule type" value="Genomic_DNA"/>
</dbReference>
<dbReference type="Proteomes" id="UP000203169">
    <property type="component" value="Segment"/>
</dbReference>
<dbReference type="OrthoDB" id="37842at10239"/>
<dbReference type="GeneID" id="28802840"/>
<accession>A0A160DDE6</accession>
<keyword evidence="2" id="KW-1185">Reference proteome</keyword>
<evidence type="ECO:0000313" key="2">
    <source>
        <dbReference type="Proteomes" id="UP000203169"/>
    </source>
</evidence>
<gene>
    <name evidence="1" type="primary">64</name>
    <name evidence="1" type="ORF">PBI_COZZ_64</name>
</gene>
<name>A0A160DDE6_9CAUD</name>
<proteinExistence type="predicted"/>
<sequence>MQEARAAAHWAVDQVMNAAESDDPALRSAAQSIISAIRPIAGAAESLSRAMGVEPPETLPDQSFFEEHLHELRIEVIVRGGVPRDQKIGAKTLIDSRVHHPKDAIEYSLGKMISAVMPHVKGVLDGKEE</sequence>
<reference evidence="1 2" key="1">
    <citation type="submission" date="2016-03" db="EMBL/GenBank/DDBJ databases">
        <authorList>
            <person name="Montgomery M.T."/>
            <person name="Guerrero C.A."/>
            <person name="Mavrich T.N."/>
            <person name="Pope W.H."/>
            <person name="Garlena R.A."/>
            <person name="Russell D.A."/>
            <person name="Jacobs-Sera D."/>
            <person name="Hendrix R.W."/>
            <person name="Hatfull G.F."/>
        </authorList>
    </citation>
    <scope>NUCLEOTIDE SEQUENCE [LARGE SCALE GENOMIC DNA]</scope>
</reference>
<evidence type="ECO:0000313" key="1">
    <source>
        <dbReference type="EMBL" id="ANA85770.1"/>
    </source>
</evidence>
<dbReference type="KEGG" id="vg:28802840"/>
<protein>
    <submittedName>
        <fullName evidence="1">Uncharacterized protein</fullName>
    </submittedName>
</protein>
<organism evidence="1 2">
    <name type="scientific">Gordonia phage Cozz</name>
    <dbReference type="NCBI Taxonomy" id="1838066"/>
    <lineage>
        <taxon>Viruses</taxon>
        <taxon>Duplodnaviria</taxon>
        <taxon>Heunggongvirae</taxon>
        <taxon>Uroviricota</taxon>
        <taxon>Caudoviricetes</taxon>
        <taxon>Emalynvirus</taxon>
        <taxon>Emalynvirus cozz</taxon>
    </lineage>
</organism>